<dbReference type="PANTHER" id="PTHR44936:SF10">
    <property type="entry name" value="SENSOR PROTEIN RSTB"/>
    <property type="match status" value="1"/>
</dbReference>
<evidence type="ECO:0000256" key="6">
    <source>
        <dbReference type="ARBA" id="ARBA00022840"/>
    </source>
</evidence>
<feature type="transmembrane region" description="Helical" evidence="7">
    <location>
        <begin position="101"/>
        <end position="118"/>
    </location>
</feature>
<keyword evidence="6 9" id="KW-0067">ATP-binding</keyword>
<feature type="transmembrane region" description="Helical" evidence="7">
    <location>
        <begin position="182"/>
        <end position="200"/>
    </location>
</feature>
<dbReference type="Pfam" id="PF02518">
    <property type="entry name" value="HATPase_c"/>
    <property type="match status" value="1"/>
</dbReference>
<dbReference type="AlphaFoldDB" id="A0AAP3E8V6"/>
<organism evidence="9 10">
    <name type="scientific">Natronosalvus hydrolyticus</name>
    <dbReference type="NCBI Taxonomy" id="2979988"/>
    <lineage>
        <taxon>Archaea</taxon>
        <taxon>Methanobacteriati</taxon>
        <taxon>Methanobacteriota</taxon>
        <taxon>Stenosarchaea group</taxon>
        <taxon>Halobacteria</taxon>
        <taxon>Halobacteriales</taxon>
        <taxon>Natrialbaceae</taxon>
        <taxon>Natronosalvus</taxon>
    </lineage>
</organism>
<dbReference type="GO" id="GO:0004673">
    <property type="term" value="F:protein histidine kinase activity"/>
    <property type="evidence" value="ECO:0007669"/>
    <property type="project" value="UniProtKB-EC"/>
</dbReference>
<reference evidence="9 10" key="1">
    <citation type="submission" date="2022-09" db="EMBL/GenBank/DDBJ databases">
        <title>Enrichment on poylsaccharides allowed isolation of novel metabolic and taxonomic groups of Haloarchaea.</title>
        <authorList>
            <person name="Sorokin D.Y."/>
            <person name="Elcheninov A.G."/>
            <person name="Khizhniak T.V."/>
            <person name="Kolganova T.V."/>
            <person name="Kublanov I.V."/>
        </authorList>
    </citation>
    <scope>NUCLEOTIDE SEQUENCE [LARGE SCALE GENOMIC DNA]</scope>
    <source>
        <strain evidence="9 10">AArc-curdl1</strain>
    </source>
</reference>
<dbReference type="Pfam" id="PF16927">
    <property type="entry name" value="HisKA_7TM"/>
    <property type="match status" value="1"/>
</dbReference>
<evidence type="ECO:0000256" key="2">
    <source>
        <dbReference type="ARBA" id="ARBA00012438"/>
    </source>
</evidence>
<dbReference type="InterPro" id="IPR003594">
    <property type="entry name" value="HATPase_dom"/>
</dbReference>
<dbReference type="PANTHER" id="PTHR44936">
    <property type="entry name" value="SENSOR PROTEIN CREC"/>
    <property type="match status" value="1"/>
</dbReference>
<dbReference type="Proteomes" id="UP001321047">
    <property type="component" value="Unassembled WGS sequence"/>
</dbReference>
<evidence type="ECO:0000256" key="1">
    <source>
        <dbReference type="ARBA" id="ARBA00000085"/>
    </source>
</evidence>
<evidence type="ECO:0000256" key="3">
    <source>
        <dbReference type="ARBA" id="ARBA00022679"/>
    </source>
</evidence>
<sequence length="556" mass="61856">MVDWLTIDIAVLLMAFGIFPSLYIIYMLYDDRRKPGVLWFLVAMGIGGCWAFLYTTFTLVRSPTITLALANVFWTLVAAAAVVMFLLAYEFVYKTVASRRLVTGLFAPVGVFFLLTWFNPGDLVYSSEYYVGADGVLYFPQFGGILRFLVVQAYGYLLVFLATGMFVGEILRTNGIQRRQTVYLLVTTLALVVSTMIKVAELVPMYYDPTSTVFALSGLLFAYSIQYHGLLRYVSTARERTFEEVEDAILVIGSDDVIVDVNQAGRTRFDGNIIGNSLQDFLPEYRLNDEDDPTQTIEMEYEGSSHYYSVSTSSIEYGRGLTGSIVVLSDITGLKEQETELQLLKAILIRILRHNMRNDLNIINGYAGAMKEVADGELVAMADAVHERSAALLQHAEKAQLLERVISDRSLVTGSLKAPVERALAESETDGRAIVRTTIDDVVVEHHPEFYLAVKELIDNAITHHSGSDEQRIDIYSETNGGDIFLIIADQGPGIHQSEIDVLHAQEETSLYHGSGVGLWLVRWVVDRSNGDLHATSSDTGTRIKIRLSKGEPAVK</sequence>
<dbReference type="Gene3D" id="3.30.565.10">
    <property type="entry name" value="Histidine kinase-like ATPase, C-terminal domain"/>
    <property type="match status" value="1"/>
</dbReference>
<keyword evidence="7" id="KW-0812">Transmembrane</keyword>
<evidence type="ECO:0000256" key="5">
    <source>
        <dbReference type="ARBA" id="ARBA00022777"/>
    </source>
</evidence>
<feature type="transmembrane region" description="Helical" evidence="7">
    <location>
        <begin position="36"/>
        <end position="53"/>
    </location>
</feature>
<keyword evidence="10" id="KW-1185">Reference proteome</keyword>
<dbReference type="EMBL" id="JAOPJZ010000038">
    <property type="protein sequence ID" value="MCU4754330.1"/>
    <property type="molecule type" value="Genomic_DNA"/>
</dbReference>
<dbReference type="SMART" id="SM00387">
    <property type="entry name" value="HATPase_c"/>
    <property type="match status" value="1"/>
</dbReference>
<keyword evidence="3" id="KW-0808">Transferase</keyword>
<dbReference type="EC" id="2.7.13.3" evidence="2"/>
<gene>
    <name evidence="9" type="ORF">OB919_20510</name>
</gene>
<dbReference type="RefSeq" id="WP_342810630.1">
    <property type="nucleotide sequence ID" value="NZ_JAOPJZ010000038.1"/>
</dbReference>
<protein>
    <recommendedName>
        <fullName evidence="2">histidine kinase</fullName>
        <ecNumber evidence="2">2.7.13.3</ecNumber>
    </recommendedName>
</protein>
<evidence type="ECO:0000259" key="8">
    <source>
        <dbReference type="PROSITE" id="PS50109"/>
    </source>
</evidence>
<dbReference type="PRINTS" id="PR00344">
    <property type="entry name" value="BCTRLSENSOR"/>
</dbReference>
<feature type="transmembrane region" description="Helical" evidence="7">
    <location>
        <begin position="6"/>
        <end position="29"/>
    </location>
</feature>
<proteinExistence type="predicted"/>
<accession>A0AAP3E8V6</accession>
<comment type="catalytic activity">
    <reaction evidence="1">
        <text>ATP + protein L-histidine = ADP + protein N-phospho-L-histidine.</text>
        <dbReference type="EC" id="2.7.13.3"/>
    </reaction>
</comment>
<dbReference type="InterPro" id="IPR031621">
    <property type="entry name" value="HisKA_7TM"/>
</dbReference>
<dbReference type="CDD" id="cd16936">
    <property type="entry name" value="HATPase_RsbW-like"/>
    <property type="match status" value="1"/>
</dbReference>
<dbReference type="GO" id="GO:0005524">
    <property type="term" value="F:ATP binding"/>
    <property type="evidence" value="ECO:0007669"/>
    <property type="project" value="UniProtKB-KW"/>
</dbReference>
<dbReference type="Gene3D" id="3.30.450.20">
    <property type="entry name" value="PAS domain"/>
    <property type="match status" value="1"/>
</dbReference>
<keyword evidence="7" id="KW-0472">Membrane</keyword>
<evidence type="ECO:0000256" key="7">
    <source>
        <dbReference type="SAM" id="Phobius"/>
    </source>
</evidence>
<feature type="transmembrane region" description="Helical" evidence="7">
    <location>
        <begin position="138"/>
        <end position="161"/>
    </location>
</feature>
<feature type="domain" description="Histidine kinase" evidence="8">
    <location>
        <begin position="351"/>
        <end position="552"/>
    </location>
</feature>
<evidence type="ECO:0000256" key="4">
    <source>
        <dbReference type="ARBA" id="ARBA00022741"/>
    </source>
</evidence>
<dbReference type="SUPFAM" id="SSF55874">
    <property type="entry name" value="ATPase domain of HSP90 chaperone/DNA topoisomerase II/histidine kinase"/>
    <property type="match status" value="1"/>
</dbReference>
<name>A0AAP3E8V6_9EURY</name>
<dbReference type="InterPro" id="IPR036890">
    <property type="entry name" value="HATPase_C_sf"/>
</dbReference>
<keyword evidence="5" id="KW-0418">Kinase</keyword>
<keyword evidence="4" id="KW-0547">Nucleotide-binding</keyword>
<keyword evidence="7" id="KW-1133">Transmembrane helix</keyword>
<dbReference type="InterPro" id="IPR035965">
    <property type="entry name" value="PAS-like_dom_sf"/>
</dbReference>
<dbReference type="InterPro" id="IPR050980">
    <property type="entry name" value="2C_sensor_his_kinase"/>
</dbReference>
<evidence type="ECO:0000313" key="10">
    <source>
        <dbReference type="Proteomes" id="UP001321047"/>
    </source>
</evidence>
<dbReference type="InterPro" id="IPR004358">
    <property type="entry name" value="Sig_transdc_His_kin-like_C"/>
</dbReference>
<comment type="caution">
    <text evidence="9">The sequence shown here is derived from an EMBL/GenBank/DDBJ whole genome shotgun (WGS) entry which is preliminary data.</text>
</comment>
<feature type="transmembrane region" description="Helical" evidence="7">
    <location>
        <begin position="212"/>
        <end position="231"/>
    </location>
</feature>
<dbReference type="SUPFAM" id="SSF55785">
    <property type="entry name" value="PYP-like sensor domain (PAS domain)"/>
    <property type="match status" value="1"/>
</dbReference>
<dbReference type="InterPro" id="IPR005467">
    <property type="entry name" value="His_kinase_dom"/>
</dbReference>
<feature type="transmembrane region" description="Helical" evidence="7">
    <location>
        <begin position="65"/>
        <end position="89"/>
    </location>
</feature>
<dbReference type="PROSITE" id="PS50109">
    <property type="entry name" value="HIS_KIN"/>
    <property type="match status" value="1"/>
</dbReference>
<evidence type="ECO:0000313" key="9">
    <source>
        <dbReference type="EMBL" id="MCU4754330.1"/>
    </source>
</evidence>